<proteinExistence type="predicted"/>
<accession>A0A1R0KQX1</accession>
<keyword evidence="3" id="KW-1185">Reference proteome</keyword>
<reference evidence="2 3" key="1">
    <citation type="submission" date="2016-01" db="EMBL/GenBank/DDBJ databases">
        <title>Amycolatopsis coloradensis genome sequencing and assembly.</title>
        <authorList>
            <person name="Mayilraj S."/>
        </authorList>
    </citation>
    <scope>NUCLEOTIDE SEQUENCE [LARGE SCALE GENOMIC DNA]</scope>
    <source>
        <strain evidence="2 3">DSM 44225</strain>
    </source>
</reference>
<sequence>MVAEGVGDHGCGHGEHVLSDGCGAPGRGGDAELGHQRAERSGVHRLPGASTGEQPAGVRVGGGVHVVALADPGEK</sequence>
<dbReference type="Proteomes" id="UP000187486">
    <property type="component" value="Unassembled WGS sequence"/>
</dbReference>
<feature type="region of interest" description="Disordered" evidence="1">
    <location>
        <begin position="1"/>
        <end position="60"/>
    </location>
</feature>
<name>A0A1R0KQX1_9PSEU</name>
<feature type="compositionally biased region" description="Basic and acidic residues" evidence="1">
    <location>
        <begin position="29"/>
        <end position="42"/>
    </location>
</feature>
<dbReference type="AlphaFoldDB" id="A0A1R0KQX1"/>
<dbReference type="EMBL" id="MQUQ01000011">
    <property type="protein sequence ID" value="OLZ50077.1"/>
    <property type="molecule type" value="Genomic_DNA"/>
</dbReference>
<comment type="caution">
    <text evidence="2">The sequence shown here is derived from an EMBL/GenBank/DDBJ whole genome shotgun (WGS) entry which is preliminary data.</text>
</comment>
<evidence type="ECO:0000256" key="1">
    <source>
        <dbReference type="SAM" id="MobiDB-lite"/>
    </source>
</evidence>
<evidence type="ECO:0000313" key="2">
    <source>
        <dbReference type="EMBL" id="OLZ50077.1"/>
    </source>
</evidence>
<protein>
    <submittedName>
        <fullName evidence="2">Uncharacterized protein</fullName>
    </submittedName>
</protein>
<organism evidence="2 3">
    <name type="scientific">Amycolatopsis coloradensis</name>
    <dbReference type="NCBI Taxonomy" id="76021"/>
    <lineage>
        <taxon>Bacteria</taxon>
        <taxon>Bacillati</taxon>
        <taxon>Actinomycetota</taxon>
        <taxon>Actinomycetes</taxon>
        <taxon>Pseudonocardiales</taxon>
        <taxon>Pseudonocardiaceae</taxon>
        <taxon>Amycolatopsis</taxon>
    </lineage>
</organism>
<gene>
    <name evidence="2" type="ORF">BS329_20875</name>
</gene>
<feature type="compositionally biased region" description="Basic and acidic residues" evidence="1">
    <location>
        <begin position="1"/>
        <end position="18"/>
    </location>
</feature>
<evidence type="ECO:0000313" key="3">
    <source>
        <dbReference type="Proteomes" id="UP000187486"/>
    </source>
</evidence>